<keyword evidence="1" id="KW-0436">Ligase</keyword>
<gene>
    <name evidence="3" type="ORF">HN018_15325</name>
</gene>
<dbReference type="AlphaFoldDB" id="A0A6M8HRW5"/>
<dbReference type="SUPFAM" id="SSF56801">
    <property type="entry name" value="Acetyl-CoA synthetase-like"/>
    <property type="match status" value="1"/>
</dbReference>
<organism evidence="3 4">
    <name type="scientific">Lichenicola cladoniae</name>
    <dbReference type="NCBI Taxonomy" id="1484109"/>
    <lineage>
        <taxon>Bacteria</taxon>
        <taxon>Pseudomonadati</taxon>
        <taxon>Pseudomonadota</taxon>
        <taxon>Alphaproteobacteria</taxon>
        <taxon>Acetobacterales</taxon>
        <taxon>Acetobacteraceae</taxon>
        <taxon>Lichenicola</taxon>
    </lineage>
</organism>
<proteinExistence type="predicted"/>
<name>A0A6M8HRW5_9PROT</name>
<evidence type="ECO:0000256" key="1">
    <source>
        <dbReference type="ARBA" id="ARBA00022598"/>
    </source>
</evidence>
<evidence type="ECO:0000259" key="2">
    <source>
        <dbReference type="Pfam" id="PF00501"/>
    </source>
</evidence>
<dbReference type="RefSeq" id="WP_171833243.1">
    <property type="nucleotide sequence ID" value="NZ_CP053708.1"/>
</dbReference>
<dbReference type="PANTHER" id="PTHR43767:SF8">
    <property type="entry name" value="LONG-CHAIN-FATTY-ACID--COA LIGASE"/>
    <property type="match status" value="1"/>
</dbReference>
<dbReference type="PANTHER" id="PTHR43767">
    <property type="entry name" value="LONG-CHAIN-FATTY-ACID--COA LIGASE"/>
    <property type="match status" value="1"/>
</dbReference>
<accession>A0A6M8HRW5</accession>
<dbReference type="GO" id="GO:0016874">
    <property type="term" value="F:ligase activity"/>
    <property type="evidence" value="ECO:0007669"/>
    <property type="project" value="UniProtKB-KW"/>
</dbReference>
<evidence type="ECO:0000313" key="3">
    <source>
        <dbReference type="EMBL" id="QKE91233.1"/>
    </source>
</evidence>
<dbReference type="Gene3D" id="3.30.300.30">
    <property type="match status" value="1"/>
</dbReference>
<feature type="domain" description="AMP-dependent synthetase/ligase" evidence="2">
    <location>
        <begin position="84"/>
        <end position="282"/>
    </location>
</feature>
<keyword evidence="4" id="KW-1185">Reference proteome</keyword>
<dbReference type="Pfam" id="PF00501">
    <property type="entry name" value="AMP-binding"/>
    <property type="match status" value="1"/>
</dbReference>
<dbReference type="KEGG" id="lck:HN018_15325"/>
<protein>
    <submittedName>
        <fullName evidence="3">Acyl-CoA synthetase</fullName>
    </submittedName>
</protein>
<dbReference type="InterPro" id="IPR042099">
    <property type="entry name" value="ANL_N_sf"/>
</dbReference>
<evidence type="ECO:0000313" key="4">
    <source>
        <dbReference type="Proteomes" id="UP000500767"/>
    </source>
</evidence>
<dbReference type="Gene3D" id="3.40.50.12780">
    <property type="entry name" value="N-terminal domain of ligase-like"/>
    <property type="match status" value="1"/>
</dbReference>
<dbReference type="EMBL" id="CP053708">
    <property type="protein sequence ID" value="QKE91233.1"/>
    <property type="molecule type" value="Genomic_DNA"/>
</dbReference>
<dbReference type="InterPro" id="IPR000873">
    <property type="entry name" value="AMP-dep_synth/lig_dom"/>
</dbReference>
<dbReference type="InterPro" id="IPR050237">
    <property type="entry name" value="ATP-dep_AMP-bd_enzyme"/>
</dbReference>
<dbReference type="Proteomes" id="UP000500767">
    <property type="component" value="Chromosome"/>
</dbReference>
<reference evidence="3 4" key="1">
    <citation type="journal article" date="2014" name="World J. Microbiol. Biotechnol.">
        <title>Biodiversity and physiological characteristics of Antarctic and Arctic lichens-associated bacteria.</title>
        <authorList>
            <person name="Lee Y.M."/>
            <person name="Kim E.H."/>
            <person name="Lee H.K."/>
            <person name="Hong S.G."/>
        </authorList>
    </citation>
    <scope>NUCLEOTIDE SEQUENCE [LARGE SCALE GENOMIC DNA]</scope>
    <source>
        <strain evidence="3 4">PAMC 26569</strain>
    </source>
</reference>
<sequence>MTGIKLVARPETVLFRTHAGPLTGYDLLRAAHRLAVSIPAGPVINLCRDRSRFTVALLAALLRNETSLLVSDRSPERLRWLLNEHPGAIIVTDTGEFESRFPHHRLSEIPCDFPGNENNPEIPLDRLVAIVFTSGSTGAPVAHEKRWGELVQRSRAAIAQFGLLQEDQPETIVGTIPPQHMYGFETTVLLPLHTGVASMSVDGFYPADIRQALTAAPAPRVLVTTPLQLRALVESGITLSPLRMVISATAPLAVELASQAETRWNSRVQEIYGATEIGSIASRRTVSGDIWTLYPGIAFRPGSDGRTEVVAPPATPHPISDMIETTGLDGADLGGFRLLGRPGDLLKFGGKRASLAGLNAILNSIPGILDGVFHAPDDTGLRLARRMQVFVVSPTRSADDLLAELRSRIDPAFLPRRVVMLDALPRNEVGKITREALVGLHEAAAQPACSQAS</sequence>
<dbReference type="InterPro" id="IPR045851">
    <property type="entry name" value="AMP-bd_C_sf"/>
</dbReference>